<accession>N9NAH1</accession>
<dbReference type="InterPro" id="IPR053827">
    <property type="entry name" value="Gp10_C"/>
</dbReference>
<evidence type="ECO:0000313" key="3">
    <source>
        <dbReference type="EMBL" id="ENX02641.1"/>
    </source>
</evidence>
<reference evidence="3 4" key="1">
    <citation type="submission" date="2013-02" db="EMBL/GenBank/DDBJ databases">
        <title>The Genome Sequence of Acinetobacter sp. ANC 3862.</title>
        <authorList>
            <consortium name="The Broad Institute Genome Sequencing Platform"/>
            <consortium name="The Broad Institute Genome Sequencing Center for Infectious Disease"/>
            <person name="Cerqueira G."/>
            <person name="Feldgarden M."/>
            <person name="Courvalin P."/>
            <person name="Perichon B."/>
            <person name="Grillot-Courvalin C."/>
            <person name="Clermont D."/>
            <person name="Rocha E."/>
            <person name="Yoon E.-J."/>
            <person name="Nemec A."/>
            <person name="Walker B."/>
            <person name="Young S.K."/>
            <person name="Zeng Q."/>
            <person name="Gargeya S."/>
            <person name="Fitzgerald M."/>
            <person name="Haas B."/>
            <person name="Abouelleil A."/>
            <person name="Alvarado L."/>
            <person name="Arachchi H.M."/>
            <person name="Berlin A.M."/>
            <person name="Chapman S.B."/>
            <person name="Dewar J."/>
            <person name="Goldberg J."/>
            <person name="Griggs A."/>
            <person name="Gujja S."/>
            <person name="Hansen M."/>
            <person name="Howarth C."/>
            <person name="Imamovic A."/>
            <person name="Larimer J."/>
            <person name="McCowan C."/>
            <person name="Murphy C."/>
            <person name="Neiman D."/>
            <person name="Pearson M."/>
            <person name="Priest M."/>
            <person name="Roberts A."/>
            <person name="Saif S."/>
            <person name="Shea T."/>
            <person name="Sisk P."/>
            <person name="Sykes S."/>
            <person name="Wortman J."/>
            <person name="Nusbaum C."/>
            <person name="Birren B."/>
        </authorList>
    </citation>
    <scope>NUCLEOTIDE SEQUENCE [LARGE SCALE GENOMIC DNA]</scope>
    <source>
        <strain evidence="3 4">ANC 3862</strain>
    </source>
</reference>
<dbReference type="STRING" id="1217705.F900_01087"/>
<dbReference type="eggNOG" id="ENOG5032Z8X">
    <property type="taxonomic scope" value="Bacteria"/>
</dbReference>
<feature type="compositionally biased region" description="Polar residues" evidence="1">
    <location>
        <begin position="186"/>
        <end position="208"/>
    </location>
</feature>
<gene>
    <name evidence="3" type="ORF">F900_01087</name>
</gene>
<dbReference type="SUPFAM" id="SSF88874">
    <property type="entry name" value="Receptor-binding domain of short tail fibre protein gp12"/>
    <property type="match status" value="1"/>
</dbReference>
<dbReference type="RefSeq" id="WP_005215677.1">
    <property type="nucleotide sequence ID" value="NZ_KB850089.1"/>
</dbReference>
<dbReference type="PATRIC" id="fig|1217705.3.peg.1042"/>
<evidence type="ECO:0000313" key="4">
    <source>
        <dbReference type="Proteomes" id="UP000013248"/>
    </source>
</evidence>
<dbReference type="AlphaFoldDB" id="N9NAH1"/>
<name>N9NAH1_9GAMM</name>
<evidence type="ECO:0000256" key="1">
    <source>
        <dbReference type="SAM" id="MobiDB-lite"/>
    </source>
</evidence>
<dbReference type="Proteomes" id="UP000013248">
    <property type="component" value="Unassembled WGS sequence"/>
</dbReference>
<feature type="region of interest" description="Disordered" evidence="1">
    <location>
        <begin position="184"/>
        <end position="219"/>
    </location>
</feature>
<protein>
    <recommendedName>
        <fullName evidence="2">Baseplate structural protein Gp10 C-terminal domain-containing protein</fullName>
    </recommendedName>
</protein>
<evidence type="ECO:0000259" key="2">
    <source>
        <dbReference type="Pfam" id="PF21939"/>
    </source>
</evidence>
<organism evidence="3 4">
    <name type="scientific">Acinetobacter modestus</name>
    <dbReference type="NCBI Taxonomy" id="1776740"/>
    <lineage>
        <taxon>Bacteria</taxon>
        <taxon>Pseudomonadati</taxon>
        <taxon>Pseudomonadota</taxon>
        <taxon>Gammaproteobacteria</taxon>
        <taxon>Moraxellales</taxon>
        <taxon>Moraxellaceae</taxon>
        <taxon>Acinetobacter</taxon>
    </lineage>
</organism>
<dbReference type="EMBL" id="APRP01000014">
    <property type="protein sequence ID" value="ENX02641.1"/>
    <property type="molecule type" value="Genomic_DNA"/>
</dbReference>
<sequence>MKRIDTANARPDVNGVGKKGFHDNADVSGQDATYIDPSWCNHVQEELANVIEGFGIPLNPSQKNQVFTVVKGISDRTTLLEEFVENIVDFIYPVGVIIDFGISAIDPNVRFVGTTWVRHAEGKASVGLSTQADDPAWTKIVGTEFGEYTHQLTTDEMPEHDHGVLEYSGTSRIGLADLASHITADKNGSSTDRTGLSGSGNPHNNVQPSIVDARWRRTA</sequence>
<feature type="domain" description="Baseplate structural protein Gp10 C-terminal" evidence="2">
    <location>
        <begin position="87"/>
        <end position="218"/>
    </location>
</feature>
<proteinExistence type="predicted"/>
<dbReference type="Pfam" id="PF21939">
    <property type="entry name" value="Gp10_C"/>
    <property type="match status" value="1"/>
</dbReference>
<dbReference type="HOGENOM" id="CLU_1259208_0_0_6"/>
<comment type="caution">
    <text evidence="3">The sequence shown here is derived from an EMBL/GenBank/DDBJ whole genome shotgun (WGS) entry which is preliminary data.</text>
</comment>